<evidence type="ECO:0000313" key="1">
    <source>
        <dbReference type="EMBL" id="KAK1860614.1"/>
    </source>
</evidence>
<evidence type="ECO:0000313" key="2">
    <source>
        <dbReference type="Proteomes" id="UP000798662"/>
    </source>
</evidence>
<protein>
    <submittedName>
        <fullName evidence="1">Uncharacterized protein</fullName>
    </submittedName>
</protein>
<accession>A0ACC3BRJ3</accession>
<dbReference type="EMBL" id="CM020618">
    <property type="protein sequence ID" value="KAK1860614.1"/>
    <property type="molecule type" value="Genomic_DNA"/>
</dbReference>
<gene>
    <name evidence="1" type="ORF">I4F81_003202</name>
</gene>
<keyword evidence="2" id="KW-1185">Reference proteome</keyword>
<reference evidence="1" key="1">
    <citation type="submission" date="2019-11" db="EMBL/GenBank/DDBJ databases">
        <title>Nori genome reveals adaptations in red seaweeds to the harsh intertidal environment.</title>
        <authorList>
            <person name="Wang D."/>
            <person name="Mao Y."/>
        </authorList>
    </citation>
    <scope>NUCLEOTIDE SEQUENCE</scope>
    <source>
        <tissue evidence="1">Gametophyte</tissue>
    </source>
</reference>
<name>A0ACC3BRJ3_PYRYE</name>
<sequence length="181" mass="19568">MRGRGDGCGWENTPNKTRAREHLIGCVAAKRSFPEKMGALAPAVNLPGTLPPATGEQLHQWRLLWVEAMCESCLPLGFFETPPWQAALAFVSRGRFMPGNRRMLASTYVPLVAAKSDARVVERISPMVRMRSAGVNNGTFVFGSGCAAHAGNLVAEDAAKIQPFSLALRSSLAMTGFFSRC</sequence>
<dbReference type="Proteomes" id="UP000798662">
    <property type="component" value="Chromosome 1"/>
</dbReference>
<comment type="caution">
    <text evidence="1">The sequence shown here is derived from an EMBL/GenBank/DDBJ whole genome shotgun (WGS) entry which is preliminary data.</text>
</comment>
<organism evidence="1 2">
    <name type="scientific">Pyropia yezoensis</name>
    <name type="common">Susabi-nori</name>
    <name type="synonym">Porphyra yezoensis</name>
    <dbReference type="NCBI Taxonomy" id="2788"/>
    <lineage>
        <taxon>Eukaryota</taxon>
        <taxon>Rhodophyta</taxon>
        <taxon>Bangiophyceae</taxon>
        <taxon>Bangiales</taxon>
        <taxon>Bangiaceae</taxon>
        <taxon>Pyropia</taxon>
    </lineage>
</organism>
<proteinExistence type="predicted"/>